<keyword evidence="1" id="KW-0812">Transmembrane</keyword>
<feature type="transmembrane region" description="Helical" evidence="1">
    <location>
        <begin position="42"/>
        <end position="59"/>
    </location>
</feature>
<organism evidence="2 3">
    <name type="scientific">Oculimacula yallundae</name>
    <dbReference type="NCBI Taxonomy" id="86028"/>
    <lineage>
        <taxon>Eukaryota</taxon>
        <taxon>Fungi</taxon>
        <taxon>Dikarya</taxon>
        <taxon>Ascomycota</taxon>
        <taxon>Pezizomycotina</taxon>
        <taxon>Leotiomycetes</taxon>
        <taxon>Helotiales</taxon>
        <taxon>Ploettnerulaceae</taxon>
        <taxon>Oculimacula</taxon>
    </lineage>
</organism>
<feature type="transmembrane region" description="Helical" evidence="1">
    <location>
        <begin position="12"/>
        <end position="36"/>
    </location>
</feature>
<keyword evidence="3" id="KW-1185">Reference proteome</keyword>
<gene>
    <name evidence="2" type="ORF">VTL71DRAFT_12467</name>
</gene>
<sequence length="114" mass="13024">MQCRQTWSSTYIFLCECFPSLACLIRLVILQVSVFLSCSYSYSYSFTTALLPSTFFLRVQRRELGTKIVDWIDVVVLRRKEDGRTGDEERTEGTGRRQGRGLLGCLGAWVLLGQ</sequence>
<name>A0ABR4CN65_9HELO</name>
<reference evidence="2 3" key="1">
    <citation type="journal article" date="2024" name="Commun. Biol.">
        <title>Comparative genomic analysis of thermophilic fungi reveals convergent evolutionary adaptations and gene losses.</title>
        <authorList>
            <person name="Steindorff A.S."/>
            <person name="Aguilar-Pontes M.V."/>
            <person name="Robinson A.J."/>
            <person name="Andreopoulos B."/>
            <person name="LaButti K."/>
            <person name="Kuo A."/>
            <person name="Mondo S."/>
            <person name="Riley R."/>
            <person name="Otillar R."/>
            <person name="Haridas S."/>
            <person name="Lipzen A."/>
            <person name="Grimwood J."/>
            <person name="Schmutz J."/>
            <person name="Clum A."/>
            <person name="Reid I.D."/>
            <person name="Moisan M.C."/>
            <person name="Butler G."/>
            <person name="Nguyen T.T.M."/>
            <person name="Dewar K."/>
            <person name="Conant G."/>
            <person name="Drula E."/>
            <person name="Henrissat B."/>
            <person name="Hansel C."/>
            <person name="Singer S."/>
            <person name="Hutchinson M.I."/>
            <person name="de Vries R.P."/>
            <person name="Natvig D.O."/>
            <person name="Powell A.J."/>
            <person name="Tsang A."/>
            <person name="Grigoriev I.V."/>
        </authorList>
    </citation>
    <scope>NUCLEOTIDE SEQUENCE [LARGE SCALE GENOMIC DNA]</scope>
    <source>
        <strain evidence="2 3">CBS 494.80</strain>
    </source>
</reference>
<comment type="caution">
    <text evidence="2">The sequence shown here is derived from an EMBL/GenBank/DDBJ whole genome shotgun (WGS) entry which is preliminary data.</text>
</comment>
<keyword evidence="1" id="KW-0472">Membrane</keyword>
<keyword evidence="1" id="KW-1133">Transmembrane helix</keyword>
<dbReference type="Proteomes" id="UP001595075">
    <property type="component" value="Unassembled WGS sequence"/>
</dbReference>
<evidence type="ECO:0000313" key="2">
    <source>
        <dbReference type="EMBL" id="KAL2071232.1"/>
    </source>
</evidence>
<accession>A0ABR4CN65</accession>
<proteinExistence type="predicted"/>
<protein>
    <submittedName>
        <fullName evidence="2">Uncharacterized protein</fullName>
    </submittedName>
</protein>
<evidence type="ECO:0000256" key="1">
    <source>
        <dbReference type="SAM" id="Phobius"/>
    </source>
</evidence>
<dbReference type="EMBL" id="JAZHXI010000005">
    <property type="protein sequence ID" value="KAL2071232.1"/>
    <property type="molecule type" value="Genomic_DNA"/>
</dbReference>
<evidence type="ECO:0000313" key="3">
    <source>
        <dbReference type="Proteomes" id="UP001595075"/>
    </source>
</evidence>